<dbReference type="Proteomes" id="UP000326757">
    <property type="component" value="Unassembled WGS sequence"/>
</dbReference>
<accession>A0A5N6KCZ0</accession>
<sequence length="72" mass="8263">MRVAFDLALVLCTPFTPQLVSSIKLNIKESLFLISFQNHKKYCKSDFNDNEMRIGSKSLQQIHINIVSTFSI</sequence>
<evidence type="ECO:0000313" key="2">
    <source>
        <dbReference type="Proteomes" id="UP000326757"/>
    </source>
</evidence>
<reference evidence="1 2" key="1">
    <citation type="submission" date="2019-06" db="EMBL/GenBank/DDBJ databases">
        <title>Genome Sequence of the Brown Rot Fungal Pathogen Monilinia laxa.</title>
        <authorList>
            <person name="De Miccolis Angelini R.M."/>
            <person name="Landi L."/>
            <person name="Abate D."/>
            <person name="Pollastro S."/>
            <person name="Romanazzi G."/>
            <person name="Faretra F."/>
        </authorList>
    </citation>
    <scope>NUCLEOTIDE SEQUENCE [LARGE SCALE GENOMIC DNA]</scope>
    <source>
        <strain evidence="1 2">Mlax316</strain>
    </source>
</reference>
<keyword evidence="2" id="KW-1185">Reference proteome</keyword>
<proteinExistence type="predicted"/>
<gene>
    <name evidence="1" type="ORF">EYC80_003190</name>
</gene>
<name>A0A5N6KCZ0_MONLA</name>
<protein>
    <submittedName>
        <fullName evidence="1">Uncharacterized protein</fullName>
    </submittedName>
</protein>
<evidence type="ECO:0000313" key="1">
    <source>
        <dbReference type="EMBL" id="KAB8301309.1"/>
    </source>
</evidence>
<dbReference type="AlphaFoldDB" id="A0A5N6KCZ0"/>
<organism evidence="1 2">
    <name type="scientific">Monilinia laxa</name>
    <name type="common">Brown rot fungus</name>
    <name type="synonym">Sclerotinia laxa</name>
    <dbReference type="NCBI Taxonomy" id="61186"/>
    <lineage>
        <taxon>Eukaryota</taxon>
        <taxon>Fungi</taxon>
        <taxon>Dikarya</taxon>
        <taxon>Ascomycota</taxon>
        <taxon>Pezizomycotina</taxon>
        <taxon>Leotiomycetes</taxon>
        <taxon>Helotiales</taxon>
        <taxon>Sclerotiniaceae</taxon>
        <taxon>Monilinia</taxon>
    </lineage>
</organism>
<comment type="caution">
    <text evidence="1">The sequence shown here is derived from an EMBL/GenBank/DDBJ whole genome shotgun (WGS) entry which is preliminary data.</text>
</comment>
<dbReference type="EMBL" id="VIGI01000004">
    <property type="protein sequence ID" value="KAB8301309.1"/>
    <property type="molecule type" value="Genomic_DNA"/>
</dbReference>